<dbReference type="PANTHER" id="PTHR36305">
    <property type="entry name" value="PHOSPHATIDYLGLYCEROPHOSPHATASE A"/>
    <property type="match status" value="1"/>
</dbReference>
<accession>A0ABV2BYK8</accession>
<dbReference type="PIRSF" id="PIRSF006162">
    <property type="entry name" value="PgpA"/>
    <property type="match status" value="1"/>
</dbReference>
<dbReference type="InterPro" id="IPR026037">
    <property type="entry name" value="PgpA"/>
</dbReference>
<dbReference type="CDD" id="cd06971">
    <property type="entry name" value="PgpA"/>
    <property type="match status" value="1"/>
</dbReference>
<evidence type="ECO:0000313" key="2">
    <source>
        <dbReference type="Proteomes" id="UP001548189"/>
    </source>
</evidence>
<dbReference type="GO" id="GO:0008962">
    <property type="term" value="F:phosphatidylglycerophosphatase activity"/>
    <property type="evidence" value="ECO:0007669"/>
    <property type="project" value="UniProtKB-EC"/>
</dbReference>
<proteinExistence type="predicted"/>
<dbReference type="EMBL" id="JBEVCJ010000032">
    <property type="protein sequence ID" value="MET1257024.1"/>
    <property type="molecule type" value="Genomic_DNA"/>
</dbReference>
<protein>
    <submittedName>
        <fullName evidence="1">Phosphatidylglycerophosphatase A</fullName>
        <ecNumber evidence="1">3.1.3.27</ecNumber>
    </submittedName>
</protein>
<dbReference type="Pfam" id="PF04608">
    <property type="entry name" value="PgpA"/>
    <property type="match status" value="1"/>
</dbReference>
<comment type="caution">
    <text evidence="1">The sequence shown here is derived from an EMBL/GenBank/DDBJ whole genome shotgun (WGS) entry which is preliminary data.</text>
</comment>
<sequence>MIDKTLLKLALTNPIHFLSMGLGSGLAPIAPGTFGTLAVVPLYCLLAPFSWPIYLLVCLVCCLAGIFFCRYTADALGVHDHPAIVWDEFAGFLITMAGVAFSWQNIMLGFVLFRFFDIVKPWPIRWIDKQVSGGVGIMLDDIIAGIFAWISLYGLRILWP</sequence>
<reference evidence="1 2" key="1">
    <citation type="submission" date="2024-06" db="EMBL/GenBank/DDBJ databases">
        <authorList>
            <person name="Li F."/>
        </authorList>
    </citation>
    <scope>NUCLEOTIDE SEQUENCE [LARGE SCALE GENOMIC DNA]</scope>
    <source>
        <strain evidence="1 2">GXAS 311</strain>
    </source>
</reference>
<dbReference type="EC" id="3.1.3.27" evidence="1"/>
<dbReference type="PANTHER" id="PTHR36305:SF1">
    <property type="entry name" value="PHOSPHATIDYLGLYCEROPHOSPHATASE A"/>
    <property type="match status" value="1"/>
</dbReference>
<dbReference type="Proteomes" id="UP001548189">
    <property type="component" value="Unassembled WGS sequence"/>
</dbReference>
<keyword evidence="2" id="KW-1185">Reference proteome</keyword>
<evidence type="ECO:0000313" key="1">
    <source>
        <dbReference type="EMBL" id="MET1257024.1"/>
    </source>
</evidence>
<dbReference type="InterPro" id="IPR036681">
    <property type="entry name" value="PgpA-like_sf"/>
</dbReference>
<gene>
    <name evidence="1" type="ORF">ABVT43_17915</name>
</gene>
<name>A0ABV2BYK8_9GAMM</name>
<keyword evidence="1" id="KW-0378">Hydrolase</keyword>
<dbReference type="InterPro" id="IPR007686">
    <property type="entry name" value="YutG/PgpA"/>
</dbReference>
<dbReference type="SUPFAM" id="SSF101307">
    <property type="entry name" value="YutG-like"/>
    <property type="match status" value="1"/>
</dbReference>
<organism evidence="1 2">
    <name type="scientific">Aliikangiella maris</name>
    <dbReference type="NCBI Taxonomy" id="3162458"/>
    <lineage>
        <taxon>Bacteria</taxon>
        <taxon>Pseudomonadati</taxon>
        <taxon>Pseudomonadota</taxon>
        <taxon>Gammaproteobacteria</taxon>
        <taxon>Oceanospirillales</taxon>
        <taxon>Pleioneaceae</taxon>
        <taxon>Aliikangiella</taxon>
    </lineage>
</organism>